<name>A0A183SQH2_SCHSO</name>
<dbReference type="WBParaSite" id="SSLN_0000667601-mRNA-1">
    <property type="protein sequence ID" value="SSLN_0000667601-mRNA-1"/>
    <property type="gene ID" value="SSLN_0000667601"/>
</dbReference>
<evidence type="ECO:0000313" key="2">
    <source>
        <dbReference type="Proteomes" id="UP000275846"/>
    </source>
</evidence>
<keyword evidence="2" id="KW-1185">Reference proteome</keyword>
<proteinExistence type="predicted"/>
<dbReference type="OrthoDB" id="427924at2759"/>
<organism evidence="3">
    <name type="scientific">Schistocephalus solidus</name>
    <name type="common">Tapeworm</name>
    <dbReference type="NCBI Taxonomy" id="70667"/>
    <lineage>
        <taxon>Eukaryota</taxon>
        <taxon>Metazoa</taxon>
        <taxon>Spiralia</taxon>
        <taxon>Lophotrochozoa</taxon>
        <taxon>Platyhelminthes</taxon>
        <taxon>Cestoda</taxon>
        <taxon>Eucestoda</taxon>
        <taxon>Diphyllobothriidea</taxon>
        <taxon>Diphyllobothriidae</taxon>
        <taxon>Schistocephalus</taxon>
    </lineage>
</organism>
<reference evidence="1 2" key="2">
    <citation type="submission" date="2018-11" db="EMBL/GenBank/DDBJ databases">
        <authorList>
            <consortium name="Pathogen Informatics"/>
        </authorList>
    </citation>
    <scope>NUCLEOTIDE SEQUENCE [LARGE SCALE GENOMIC DNA]</scope>
    <source>
        <strain evidence="1 2">NST_G2</strain>
    </source>
</reference>
<dbReference type="InterPro" id="IPR050951">
    <property type="entry name" value="Retrovirus_Pol_polyprotein"/>
</dbReference>
<dbReference type="InterPro" id="IPR043502">
    <property type="entry name" value="DNA/RNA_pol_sf"/>
</dbReference>
<accession>A0A183SQH2</accession>
<evidence type="ECO:0000313" key="1">
    <source>
        <dbReference type="EMBL" id="VDL92855.1"/>
    </source>
</evidence>
<dbReference type="EMBL" id="UYSU01033703">
    <property type="protein sequence ID" value="VDL92855.1"/>
    <property type="molecule type" value="Genomic_DNA"/>
</dbReference>
<gene>
    <name evidence="1" type="ORF">SSLN_LOCUS6470</name>
</gene>
<dbReference type="AlphaFoldDB" id="A0A183SQH2"/>
<evidence type="ECO:0000313" key="3">
    <source>
        <dbReference type="WBParaSite" id="SSLN_0000667601-mRNA-1"/>
    </source>
</evidence>
<dbReference type="PANTHER" id="PTHR37984:SF5">
    <property type="entry name" value="PROTEIN NYNRIN-LIKE"/>
    <property type="match status" value="1"/>
</dbReference>
<dbReference type="PANTHER" id="PTHR37984">
    <property type="entry name" value="PROTEIN CBG26694"/>
    <property type="match status" value="1"/>
</dbReference>
<reference evidence="3" key="1">
    <citation type="submission" date="2016-06" db="UniProtKB">
        <authorList>
            <consortium name="WormBaseParasite"/>
        </authorList>
    </citation>
    <scope>IDENTIFICATION</scope>
</reference>
<sequence length="100" mass="11858">MNGYNAWRLWLPLRLAKCNFFVPSVKYLGFIIDQDGRNPDPDNIDTLKQMPPPKGVNYLRSFLGLRIHYSSFLPEMHHLRHPMKDERRQMDLVSRMSTNL</sequence>
<dbReference type="STRING" id="70667.A0A183SQH2"/>
<protein>
    <submittedName>
        <fullName evidence="1 3">Uncharacterized protein</fullName>
    </submittedName>
</protein>
<dbReference type="InterPro" id="IPR043128">
    <property type="entry name" value="Rev_trsase/Diguanyl_cyclase"/>
</dbReference>
<dbReference type="SUPFAM" id="SSF56672">
    <property type="entry name" value="DNA/RNA polymerases"/>
    <property type="match status" value="1"/>
</dbReference>
<dbReference type="Proteomes" id="UP000275846">
    <property type="component" value="Unassembled WGS sequence"/>
</dbReference>
<dbReference type="Gene3D" id="3.30.70.270">
    <property type="match status" value="1"/>
</dbReference>